<evidence type="ECO:0000313" key="9">
    <source>
        <dbReference type="Proteomes" id="UP000193870"/>
    </source>
</evidence>
<keyword evidence="6 7" id="KW-0472">Membrane</keyword>
<feature type="transmembrane region" description="Helical" evidence="7">
    <location>
        <begin position="197"/>
        <end position="220"/>
    </location>
</feature>
<feature type="transmembrane region" description="Helical" evidence="7">
    <location>
        <begin position="37"/>
        <end position="59"/>
    </location>
</feature>
<feature type="transmembrane region" description="Helical" evidence="7">
    <location>
        <begin position="273"/>
        <end position="294"/>
    </location>
</feature>
<evidence type="ECO:0000256" key="1">
    <source>
        <dbReference type="ARBA" id="ARBA00004651"/>
    </source>
</evidence>
<dbReference type="STRING" id="315423.SAMN04488020_104119"/>
<feature type="transmembrane region" description="Helical" evidence="7">
    <location>
        <begin position="166"/>
        <end position="185"/>
    </location>
</feature>
<reference evidence="8 9" key="1">
    <citation type="submission" date="2017-03" db="EMBL/GenBank/DDBJ databases">
        <authorList>
            <person name="Afonso C.L."/>
            <person name="Miller P.J."/>
            <person name="Scott M.A."/>
            <person name="Spackman E."/>
            <person name="Goraichik I."/>
            <person name="Dimitrov K.M."/>
            <person name="Suarez D.L."/>
            <person name="Swayne D.E."/>
        </authorList>
    </citation>
    <scope>NUCLEOTIDE SEQUENCE [LARGE SCALE GENOMIC DNA]</scope>
    <source>
        <strain evidence="8 9">CECT 7066</strain>
    </source>
</reference>
<keyword evidence="9" id="KW-1185">Reference proteome</keyword>
<feature type="transmembrane region" description="Helical" evidence="7">
    <location>
        <begin position="71"/>
        <end position="91"/>
    </location>
</feature>
<dbReference type="AlphaFoldDB" id="A0A1Y5SH73"/>
<evidence type="ECO:0000256" key="5">
    <source>
        <dbReference type="ARBA" id="ARBA00022989"/>
    </source>
</evidence>
<dbReference type="PANTHER" id="PTHR30250">
    <property type="entry name" value="PST FAMILY PREDICTED COLANIC ACID TRANSPORTER"/>
    <property type="match status" value="1"/>
</dbReference>
<evidence type="ECO:0000256" key="4">
    <source>
        <dbReference type="ARBA" id="ARBA00022692"/>
    </source>
</evidence>
<dbReference type="PANTHER" id="PTHR30250:SF10">
    <property type="entry name" value="LIPOPOLYSACCHARIDE BIOSYNTHESIS PROTEIN WZXC"/>
    <property type="match status" value="1"/>
</dbReference>
<feature type="transmembrane region" description="Helical" evidence="7">
    <location>
        <begin position="139"/>
        <end position="160"/>
    </location>
</feature>
<evidence type="ECO:0000256" key="3">
    <source>
        <dbReference type="ARBA" id="ARBA00022475"/>
    </source>
</evidence>
<dbReference type="InterPro" id="IPR050833">
    <property type="entry name" value="Poly_Biosynth_Transport"/>
</dbReference>
<name>A0A1Y5SH73_9RHOB</name>
<dbReference type="EMBL" id="FWFV01000004">
    <property type="protein sequence ID" value="SLN40753.1"/>
    <property type="molecule type" value="Genomic_DNA"/>
</dbReference>
<feature type="transmembrane region" description="Helical" evidence="7">
    <location>
        <begin position="402"/>
        <end position="433"/>
    </location>
</feature>
<keyword evidence="5 7" id="KW-1133">Transmembrane helix</keyword>
<comment type="similarity">
    <text evidence="2">Belongs to the polysaccharide synthase family.</text>
</comment>
<organism evidence="8 9">
    <name type="scientific">Palleronia marisminoris</name>
    <dbReference type="NCBI Taxonomy" id="315423"/>
    <lineage>
        <taxon>Bacteria</taxon>
        <taxon>Pseudomonadati</taxon>
        <taxon>Pseudomonadota</taxon>
        <taxon>Alphaproteobacteria</taxon>
        <taxon>Rhodobacterales</taxon>
        <taxon>Roseobacteraceae</taxon>
        <taxon>Palleronia</taxon>
    </lineage>
</organism>
<accession>A0A1Y5SH73</accession>
<evidence type="ECO:0000256" key="2">
    <source>
        <dbReference type="ARBA" id="ARBA00007430"/>
    </source>
</evidence>
<gene>
    <name evidence="8" type="ORF">PAM7066_01742</name>
</gene>
<feature type="transmembrane region" description="Helical" evidence="7">
    <location>
        <begin position="232"/>
        <end position="253"/>
    </location>
</feature>
<evidence type="ECO:0000256" key="7">
    <source>
        <dbReference type="SAM" id="Phobius"/>
    </source>
</evidence>
<feature type="transmembrane region" description="Helical" evidence="7">
    <location>
        <begin position="97"/>
        <end position="119"/>
    </location>
</feature>
<evidence type="ECO:0000256" key="6">
    <source>
        <dbReference type="ARBA" id="ARBA00023136"/>
    </source>
</evidence>
<dbReference type="Proteomes" id="UP000193870">
    <property type="component" value="Unassembled WGS sequence"/>
</dbReference>
<comment type="subcellular location">
    <subcellularLocation>
        <location evidence="1">Cell membrane</location>
        <topology evidence="1">Multi-pass membrane protein</topology>
    </subcellularLocation>
</comment>
<feature type="transmembrane region" description="Helical" evidence="7">
    <location>
        <begin position="368"/>
        <end position="390"/>
    </location>
</feature>
<dbReference type="RefSeq" id="WP_175484606.1">
    <property type="nucleotide sequence ID" value="NZ_FOPF01000004.1"/>
</dbReference>
<evidence type="ECO:0000313" key="8">
    <source>
        <dbReference type="EMBL" id="SLN40753.1"/>
    </source>
</evidence>
<protein>
    <submittedName>
        <fullName evidence="8">Colanic acid exporter</fullName>
    </submittedName>
</protein>
<dbReference type="Pfam" id="PF13440">
    <property type="entry name" value="Polysacc_synt_3"/>
    <property type="match status" value="1"/>
</dbReference>
<sequence>MLTNAAILLLGHAGTAACLLARNLAVAALIPAEDYGVAVSFAMAMALVEMGTQIGVPSQIVRCSRGEDPRWIAAVHGFEICRGILAALALFLAAGPIAAFLGAADAAWAFRALAIAPLLRGFQHVDIHRQTRESRHGPVILVGLWPAGLALAAVFPLAMWLGDWRIMVISLVLQEVVALATSHLLSRRPYRIGFDTAAWSGLMRFGWPILLQGIVLFAAFHGDKILVARSLGLETLGVFAMGMTLTLTPALILARSVQSGFLPLLTRAPDRAVAAATVEAGIVGAAGLAAVAAFALGPVVLPILGAGFAPLAELLALLGVQQALRVFRSGATTVALGAGRAKVSLCADAVRAIGLAPIAIILWQGGGLYEIVLVGTAFEAFACLVAFVGIRDRVPPSACLPAGLAGAATCVGIWTGAGPVVVSVCVVATVCLARNLRRIARAPGTARSVPT</sequence>
<dbReference type="GO" id="GO:0005886">
    <property type="term" value="C:plasma membrane"/>
    <property type="evidence" value="ECO:0007669"/>
    <property type="project" value="UniProtKB-SubCell"/>
</dbReference>
<keyword evidence="4 7" id="KW-0812">Transmembrane</keyword>
<feature type="transmembrane region" description="Helical" evidence="7">
    <location>
        <begin position="300"/>
        <end position="320"/>
    </location>
</feature>
<proteinExistence type="inferred from homology"/>
<keyword evidence="3" id="KW-1003">Cell membrane</keyword>